<gene>
    <name evidence="1" type="ORF">BLA39750_01281</name>
</gene>
<protein>
    <recommendedName>
        <fullName evidence="3">Antitoxin Xre/MbcA/ParS-like toxin-binding domain-containing protein</fullName>
    </recommendedName>
</protein>
<evidence type="ECO:0000313" key="1">
    <source>
        <dbReference type="EMBL" id="VWC82135.1"/>
    </source>
</evidence>
<evidence type="ECO:0000313" key="2">
    <source>
        <dbReference type="Proteomes" id="UP000494110"/>
    </source>
</evidence>
<sequence length="134" mass="15107">MSTQAEAVPTFKADFGALMSYLHDADASPVSISPRRYSSVLRLELQDLATQAHVHRSTISRAPNSETIQRFLRETIRVLRAATDVSRDVERAIFWFKNEPLREFDYKTAQTLVSDGRADAVIKYLQMAEAGFLG</sequence>
<accession>A0A6P2VIV4</accession>
<organism evidence="1 2">
    <name type="scientific">Burkholderia lata (strain ATCC 17760 / DSM 23089 / LMG 22485 / NCIMB 9086 / R18194 / 383)</name>
    <dbReference type="NCBI Taxonomy" id="482957"/>
    <lineage>
        <taxon>Bacteria</taxon>
        <taxon>Pseudomonadati</taxon>
        <taxon>Pseudomonadota</taxon>
        <taxon>Betaproteobacteria</taxon>
        <taxon>Burkholderiales</taxon>
        <taxon>Burkholderiaceae</taxon>
        <taxon>Burkholderia</taxon>
        <taxon>Burkholderia cepacia complex</taxon>
    </lineage>
</organism>
<dbReference type="RefSeq" id="WP_175011415.1">
    <property type="nucleotide sequence ID" value="NZ_CABVQN010000004.1"/>
</dbReference>
<dbReference type="AlphaFoldDB" id="A0A6P2VIV4"/>
<dbReference type="EMBL" id="CABVQN010000004">
    <property type="protein sequence ID" value="VWC82135.1"/>
    <property type="molecule type" value="Genomic_DNA"/>
</dbReference>
<proteinExistence type="predicted"/>
<evidence type="ECO:0008006" key="3">
    <source>
        <dbReference type="Google" id="ProtNLM"/>
    </source>
</evidence>
<dbReference type="Proteomes" id="UP000494110">
    <property type="component" value="Unassembled WGS sequence"/>
</dbReference>
<reference evidence="1 2" key="1">
    <citation type="submission" date="2019-09" db="EMBL/GenBank/DDBJ databases">
        <authorList>
            <person name="Depoorter E."/>
        </authorList>
    </citation>
    <scope>NUCLEOTIDE SEQUENCE [LARGE SCALE GENOMIC DNA]</scope>
    <source>
        <strain evidence="1">R-39750</strain>
    </source>
</reference>
<name>A0A6P2VIV4_BURL3</name>